<organism evidence="4 5">
    <name type="scientific">Parnassius apollo</name>
    <name type="common">Apollo butterfly</name>
    <name type="synonym">Papilio apollo</name>
    <dbReference type="NCBI Taxonomy" id="110799"/>
    <lineage>
        <taxon>Eukaryota</taxon>
        <taxon>Metazoa</taxon>
        <taxon>Ecdysozoa</taxon>
        <taxon>Arthropoda</taxon>
        <taxon>Hexapoda</taxon>
        <taxon>Insecta</taxon>
        <taxon>Pterygota</taxon>
        <taxon>Neoptera</taxon>
        <taxon>Endopterygota</taxon>
        <taxon>Lepidoptera</taxon>
        <taxon>Glossata</taxon>
        <taxon>Ditrysia</taxon>
        <taxon>Papilionoidea</taxon>
        <taxon>Papilionidae</taxon>
        <taxon>Parnassiinae</taxon>
        <taxon>Parnassini</taxon>
        <taxon>Parnassius</taxon>
        <taxon>Parnassius</taxon>
    </lineage>
</organism>
<dbReference type="InterPro" id="IPR057251">
    <property type="entry name" value="FP_C"/>
</dbReference>
<feature type="domain" description="Tectonic-1-3 N-terminal" evidence="3">
    <location>
        <begin position="126"/>
        <end position="173"/>
    </location>
</feature>
<dbReference type="InterPro" id="IPR057724">
    <property type="entry name" value="TCTN1-3_N"/>
</dbReference>
<dbReference type="Proteomes" id="UP000691718">
    <property type="component" value="Unassembled WGS sequence"/>
</dbReference>
<dbReference type="Pfam" id="PF25752">
    <property type="entry name" value="DUF1619_N"/>
    <property type="match status" value="1"/>
</dbReference>
<comment type="caution">
    <text evidence="4">The sequence shown here is derived from an EMBL/GenBank/DDBJ whole genome shotgun (WGS) entry which is preliminary data.</text>
</comment>
<proteinExistence type="predicted"/>
<evidence type="ECO:0000313" key="5">
    <source>
        <dbReference type="Proteomes" id="UP000691718"/>
    </source>
</evidence>
<dbReference type="Pfam" id="PF25298">
    <property type="entry name" value="Baculo_FP_2nd"/>
    <property type="match status" value="1"/>
</dbReference>
<name>A0A8S3XF96_PARAO</name>
<dbReference type="InterPro" id="IPR040354">
    <property type="entry name" value="TCTN1-3"/>
</dbReference>
<sequence length="554" mass="63689">MDFTQEKIEHDKNPAYFNETNKVEQNSIGILKDYTHNTHGLYYRLNAGEIKNVSRTKYSNSSLVNYPFSTTTDPSFTVYDILYDENISVTDGVSTTETFFTSTELDNVTEITLFENTSTTTKPEIIKKKTRNIDICYCNFMYKQCDINCCCDDDCSEEEKKLFEKCKTPLSPKVRNQWPQNLLICSENDASGILGNLFCIAKTNLPDKRAAVPQKYAHLVVNNVKNTYILLTIKTFNRKNITKSKPGLECNRCEKLVHLNNQCTGLTNKQLAALKASENLEWNCQDCQEKTPRRSSIVIPNDDEDDEHYSESPTIQIDVKKLLGDISKEVERAIKKEMKDLTQSLQFQSDKMDELLKNIEIMQDNISNLQKKNTELTNKNNNLETRVGALEQRIQEIEQQRLHKNIEIHNIPYIENENLPEIVGKVAIRLNQNACNVKQMKRLPSKNDRPGPVMIELNSEQTQLAWLAASKSISPRITAQEICSHNHSLNVNTAVFICEALTQYNKQLLYYAKQELKNSFRYIWIKKGVLRVRRAGESQKPIIIRSADDVKELS</sequence>
<keyword evidence="1" id="KW-0175">Coiled coil</keyword>
<evidence type="ECO:0000256" key="1">
    <source>
        <dbReference type="SAM" id="Coils"/>
    </source>
</evidence>
<protein>
    <submittedName>
        <fullName evidence="4">(apollo) hypothetical protein</fullName>
    </submittedName>
</protein>
<gene>
    <name evidence="4" type="ORF">PAPOLLO_LOCUS17675</name>
</gene>
<keyword evidence="5" id="KW-1185">Reference proteome</keyword>
<dbReference type="PANTHER" id="PTHR14611">
    <property type="entry name" value="TECTONIC FAMILY MEMBER"/>
    <property type="match status" value="1"/>
</dbReference>
<dbReference type="OrthoDB" id="2123493at2759"/>
<dbReference type="AlphaFoldDB" id="A0A8S3XF96"/>
<dbReference type="PANTHER" id="PTHR14611:SF2">
    <property type="entry name" value="TECTONIC"/>
    <property type="match status" value="1"/>
</dbReference>
<reference evidence="4" key="1">
    <citation type="submission" date="2021-04" db="EMBL/GenBank/DDBJ databases">
        <authorList>
            <person name="Tunstrom K."/>
        </authorList>
    </citation>
    <scope>NUCLEOTIDE SEQUENCE</scope>
</reference>
<dbReference type="GO" id="GO:0035869">
    <property type="term" value="C:ciliary transition zone"/>
    <property type="evidence" value="ECO:0007669"/>
    <property type="project" value="TreeGrafter"/>
</dbReference>
<evidence type="ECO:0000259" key="3">
    <source>
        <dbReference type="Pfam" id="PF25752"/>
    </source>
</evidence>
<feature type="coiled-coil region" evidence="1">
    <location>
        <begin position="338"/>
        <end position="407"/>
    </location>
</feature>
<feature type="domain" description="FP protein C-terminal" evidence="2">
    <location>
        <begin position="502"/>
        <end position="553"/>
    </location>
</feature>
<evidence type="ECO:0000313" key="4">
    <source>
        <dbReference type="EMBL" id="CAG5022042.1"/>
    </source>
</evidence>
<evidence type="ECO:0000259" key="2">
    <source>
        <dbReference type="Pfam" id="PF25298"/>
    </source>
</evidence>
<dbReference type="GO" id="GO:0060271">
    <property type="term" value="P:cilium assembly"/>
    <property type="evidence" value="ECO:0007669"/>
    <property type="project" value="TreeGrafter"/>
</dbReference>
<accession>A0A8S3XF96</accession>
<dbReference type="EMBL" id="CAJQZP010001146">
    <property type="protein sequence ID" value="CAG5022042.1"/>
    <property type="molecule type" value="Genomic_DNA"/>
</dbReference>